<dbReference type="PROSITE" id="PS51257">
    <property type="entry name" value="PROKAR_LIPOPROTEIN"/>
    <property type="match status" value="1"/>
</dbReference>
<name>A0A8J3GNK5_9MICO</name>
<accession>A0A8J3GNK5</accession>
<protein>
    <submittedName>
        <fullName evidence="1">Uncharacterized protein</fullName>
    </submittedName>
</protein>
<dbReference type="RefSeq" id="WP_191281842.1">
    <property type="nucleotide sequence ID" value="NZ_BNAI01000001.1"/>
</dbReference>
<dbReference type="EMBL" id="BNAI01000001">
    <property type="protein sequence ID" value="GHF07792.1"/>
    <property type="molecule type" value="Genomic_DNA"/>
</dbReference>
<proteinExistence type="predicted"/>
<dbReference type="AlphaFoldDB" id="A0A8J3GNK5"/>
<comment type="caution">
    <text evidence="1">The sequence shown here is derived from an EMBL/GenBank/DDBJ whole genome shotgun (WGS) entry which is preliminary data.</text>
</comment>
<reference evidence="1" key="1">
    <citation type="journal article" date="2014" name="Int. J. Syst. Evol. Microbiol.">
        <title>Complete genome sequence of Corynebacterium casei LMG S-19264T (=DSM 44701T), isolated from a smear-ripened cheese.</title>
        <authorList>
            <consortium name="US DOE Joint Genome Institute (JGI-PGF)"/>
            <person name="Walter F."/>
            <person name="Albersmeier A."/>
            <person name="Kalinowski J."/>
            <person name="Ruckert C."/>
        </authorList>
    </citation>
    <scope>NUCLEOTIDE SEQUENCE</scope>
    <source>
        <strain evidence="1">CGMCC 1.16548</strain>
    </source>
</reference>
<dbReference type="Proteomes" id="UP000617531">
    <property type="component" value="Unassembled WGS sequence"/>
</dbReference>
<keyword evidence="2" id="KW-1185">Reference proteome</keyword>
<gene>
    <name evidence="1" type="ORF">GCM10011600_05660</name>
</gene>
<evidence type="ECO:0000313" key="2">
    <source>
        <dbReference type="Proteomes" id="UP000617531"/>
    </source>
</evidence>
<evidence type="ECO:0000313" key="1">
    <source>
        <dbReference type="EMBL" id="GHF07792.1"/>
    </source>
</evidence>
<sequence>MQRSGVLLVVAVTIAGLAGCASTEPSDRVSPTPSEAQAAERSCPEGFFDALTDHLETQPSEPFTEITLVEDPFYAFRPDAVNDTVREGCVFRVERASAAGDLMIQVFGVTSGADESQVLGILESAGWVQPFPDVEPGAYESEERDAAENSELESIGVFPVGGPDFVLGFPDWSTYFDPAEMVLQSVPHM</sequence>
<reference evidence="1" key="2">
    <citation type="submission" date="2020-09" db="EMBL/GenBank/DDBJ databases">
        <authorList>
            <person name="Sun Q."/>
            <person name="Zhou Y."/>
        </authorList>
    </citation>
    <scope>NUCLEOTIDE SEQUENCE</scope>
    <source>
        <strain evidence="1">CGMCC 1.16548</strain>
    </source>
</reference>
<organism evidence="1 2">
    <name type="scientific">Pseudolysinimonas yzui</name>
    <dbReference type="NCBI Taxonomy" id="2708254"/>
    <lineage>
        <taxon>Bacteria</taxon>
        <taxon>Bacillati</taxon>
        <taxon>Actinomycetota</taxon>
        <taxon>Actinomycetes</taxon>
        <taxon>Micrococcales</taxon>
        <taxon>Microbacteriaceae</taxon>
        <taxon>Pseudolysinimonas</taxon>
    </lineage>
</organism>